<evidence type="ECO:0000313" key="5">
    <source>
        <dbReference type="EMBL" id="GMI41628.1"/>
    </source>
</evidence>
<feature type="domain" description="WW" evidence="3">
    <location>
        <begin position="73"/>
        <end position="101"/>
    </location>
</feature>
<keyword evidence="1" id="KW-0904">Protein phosphatase</keyword>
<evidence type="ECO:0000259" key="4">
    <source>
        <dbReference type="PROSITE" id="PS51746"/>
    </source>
</evidence>
<dbReference type="Gene3D" id="3.60.40.10">
    <property type="entry name" value="PPM-type phosphatase domain"/>
    <property type="match status" value="1"/>
</dbReference>
<accession>A0A9W7GE45</accession>
<dbReference type="EMBL" id="BRYA01000154">
    <property type="protein sequence ID" value="GMI41628.1"/>
    <property type="molecule type" value="Genomic_DNA"/>
</dbReference>
<keyword evidence="1" id="KW-0479">Metal-binding</keyword>
<feature type="signal peptide" evidence="2">
    <location>
        <begin position="1"/>
        <end position="20"/>
    </location>
</feature>
<dbReference type="SMART" id="SM00332">
    <property type="entry name" value="PP2Cc"/>
    <property type="match status" value="1"/>
</dbReference>
<dbReference type="PROSITE" id="PS50020">
    <property type="entry name" value="WW_DOMAIN_2"/>
    <property type="match status" value="1"/>
</dbReference>
<dbReference type="PROSITE" id="PS51746">
    <property type="entry name" value="PPM_2"/>
    <property type="match status" value="1"/>
</dbReference>
<comment type="cofactor">
    <cofactor evidence="1">
        <name>Mg(2+)</name>
        <dbReference type="ChEBI" id="CHEBI:18420"/>
    </cofactor>
</comment>
<comment type="cofactor">
    <cofactor evidence="1">
        <name>Mn(2+)</name>
        <dbReference type="ChEBI" id="CHEBI:29035"/>
    </cofactor>
</comment>
<organism evidence="5 6">
    <name type="scientific">Triparma columacea</name>
    <dbReference type="NCBI Taxonomy" id="722753"/>
    <lineage>
        <taxon>Eukaryota</taxon>
        <taxon>Sar</taxon>
        <taxon>Stramenopiles</taxon>
        <taxon>Ochrophyta</taxon>
        <taxon>Bolidophyceae</taxon>
        <taxon>Parmales</taxon>
        <taxon>Triparmaceae</taxon>
        <taxon>Triparma</taxon>
    </lineage>
</organism>
<dbReference type="SUPFAM" id="SSF81606">
    <property type="entry name" value="PP2C-like"/>
    <property type="match status" value="1"/>
</dbReference>
<comment type="catalytic activity">
    <reaction evidence="1">
        <text>O-phospho-L-seryl-[protein] + H2O = L-seryl-[protein] + phosphate</text>
        <dbReference type="Rhea" id="RHEA:20629"/>
        <dbReference type="Rhea" id="RHEA-COMP:9863"/>
        <dbReference type="Rhea" id="RHEA-COMP:11604"/>
        <dbReference type="ChEBI" id="CHEBI:15377"/>
        <dbReference type="ChEBI" id="CHEBI:29999"/>
        <dbReference type="ChEBI" id="CHEBI:43474"/>
        <dbReference type="ChEBI" id="CHEBI:83421"/>
        <dbReference type="EC" id="3.1.3.16"/>
    </reaction>
</comment>
<dbReference type="CDD" id="cd00201">
    <property type="entry name" value="WW"/>
    <property type="match status" value="1"/>
</dbReference>
<keyword evidence="2" id="KW-0732">Signal</keyword>
<keyword evidence="6" id="KW-1185">Reference proteome</keyword>
<reference evidence="6" key="1">
    <citation type="journal article" date="2023" name="Commun. Biol.">
        <title>Genome analysis of Parmales, the sister group of diatoms, reveals the evolutionary specialization of diatoms from phago-mixotrophs to photoautotrophs.</title>
        <authorList>
            <person name="Ban H."/>
            <person name="Sato S."/>
            <person name="Yoshikawa S."/>
            <person name="Yamada K."/>
            <person name="Nakamura Y."/>
            <person name="Ichinomiya M."/>
            <person name="Sato N."/>
            <person name="Blanc-Mathieu R."/>
            <person name="Endo H."/>
            <person name="Kuwata A."/>
            <person name="Ogata H."/>
        </authorList>
    </citation>
    <scope>NUCLEOTIDE SEQUENCE [LARGE SCALE GENOMIC DNA]</scope>
</reference>
<gene>
    <name evidence="5" type="ORF">TrCOL_g11904</name>
</gene>
<protein>
    <recommendedName>
        <fullName evidence="1">Protein phosphatase</fullName>
        <ecNumber evidence="1">3.1.3.16</ecNumber>
    </recommendedName>
</protein>
<dbReference type="AlphaFoldDB" id="A0A9W7GE45"/>
<dbReference type="EC" id="3.1.3.16" evidence="1"/>
<dbReference type="SMART" id="SM00456">
    <property type="entry name" value="WW"/>
    <property type="match status" value="1"/>
</dbReference>
<dbReference type="InterPro" id="IPR039123">
    <property type="entry name" value="PPTC7"/>
</dbReference>
<feature type="chain" id="PRO_5040988442" description="Protein phosphatase" evidence="2">
    <location>
        <begin position="21"/>
        <end position="410"/>
    </location>
</feature>
<evidence type="ECO:0000256" key="2">
    <source>
        <dbReference type="SAM" id="SignalP"/>
    </source>
</evidence>
<comment type="similarity">
    <text evidence="1">Belongs to the PP2C family.</text>
</comment>
<dbReference type="InterPro" id="IPR001202">
    <property type="entry name" value="WW_dom"/>
</dbReference>
<comment type="catalytic activity">
    <reaction evidence="1">
        <text>O-phospho-L-threonyl-[protein] + H2O = L-threonyl-[protein] + phosphate</text>
        <dbReference type="Rhea" id="RHEA:47004"/>
        <dbReference type="Rhea" id="RHEA-COMP:11060"/>
        <dbReference type="Rhea" id="RHEA-COMP:11605"/>
        <dbReference type="ChEBI" id="CHEBI:15377"/>
        <dbReference type="ChEBI" id="CHEBI:30013"/>
        <dbReference type="ChEBI" id="CHEBI:43474"/>
        <dbReference type="ChEBI" id="CHEBI:61977"/>
        <dbReference type="EC" id="3.1.3.16"/>
    </reaction>
</comment>
<dbReference type="PANTHER" id="PTHR12320:SF1">
    <property type="entry name" value="PROTEIN PHOSPHATASE PTC7 HOMOLOG"/>
    <property type="match status" value="1"/>
</dbReference>
<name>A0A9W7GE45_9STRA</name>
<comment type="caution">
    <text evidence="5">The sequence shown here is derived from an EMBL/GenBank/DDBJ whole genome shotgun (WGS) entry which is preliminary data.</text>
</comment>
<keyword evidence="1" id="KW-0460">Magnesium</keyword>
<dbReference type="Pfam" id="PF00397">
    <property type="entry name" value="WW"/>
    <property type="match status" value="1"/>
</dbReference>
<dbReference type="OrthoDB" id="60843at2759"/>
<keyword evidence="1" id="KW-0464">Manganese</keyword>
<dbReference type="PANTHER" id="PTHR12320">
    <property type="entry name" value="PROTEIN PHOSPHATASE 2C"/>
    <property type="match status" value="1"/>
</dbReference>
<keyword evidence="1" id="KW-0378">Hydrolase</keyword>
<dbReference type="InterPro" id="IPR036020">
    <property type="entry name" value="WW_dom_sf"/>
</dbReference>
<evidence type="ECO:0000256" key="1">
    <source>
        <dbReference type="RuleBase" id="RU366020"/>
    </source>
</evidence>
<dbReference type="Proteomes" id="UP001165065">
    <property type="component" value="Unassembled WGS sequence"/>
</dbReference>
<evidence type="ECO:0000313" key="6">
    <source>
        <dbReference type="Proteomes" id="UP001165065"/>
    </source>
</evidence>
<dbReference type="Gene3D" id="2.20.70.10">
    <property type="match status" value="1"/>
</dbReference>
<dbReference type="SUPFAM" id="SSF51045">
    <property type="entry name" value="WW domain"/>
    <property type="match status" value="1"/>
</dbReference>
<dbReference type="InterPro" id="IPR001932">
    <property type="entry name" value="PPM-type_phosphatase-like_dom"/>
</dbReference>
<proteinExistence type="inferred from homology"/>
<dbReference type="InterPro" id="IPR036457">
    <property type="entry name" value="PPM-type-like_dom_sf"/>
</dbReference>
<dbReference type="GO" id="GO:0046872">
    <property type="term" value="F:metal ion binding"/>
    <property type="evidence" value="ECO:0007669"/>
    <property type="project" value="UniProtKB-UniRule"/>
</dbReference>
<dbReference type="GO" id="GO:0004722">
    <property type="term" value="F:protein serine/threonine phosphatase activity"/>
    <property type="evidence" value="ECO:0007669"/>
    <property type="project" value="UniProtKB-EC"/>
</dbReference>
<evidence type="ECO:0000259" key="3">
    <source>
        <dbReference type="PROSITE" id="PS50020"/>
    </source>
</evidence>
<feature type="domain" description="PPM-type phosphatase" evidence="4">
    <location>
        <begin position="169"/>
        <end position="409"/>
    </location>
</feature>
<sequence length="410" mass="43961">MNVLFAAFLILASHPSSYLASGFHPSLHSLNRLQKVSQIGQKPHQSWRSSFTTTCTITTLNAAPVALAKSNEWAAYLDEANNCIYYFNSNTGESLWEPPKGEDFSSITVQPVKPAKTIPEIKPALTVDKEGPVITDGASNPISAMMSPLLKKSKPISPTSIPLRVESSSVVLPHPEKRSWGGEDAIFSRGGVFGVFDGVSGAEKQEGMALYSKTLAAEMEKEVARRRDSSFTLRQLSDILTVATEVADDMATGASTALAGSVGSDNRLRVVSLGDCVTLVIRNGRPYTRSKDILHYFDCPFQLGDVSPDRPKDATTLTVQLVEGDVVVSGSDGIFDNISDADIASLVASTPNKSPSNLAKVITDQSRLLSLSESAKTPYAIEAKKNKIKEYSDGVGGKVDDVCCVVLKVS</sequence>